<reference evidence="1 2" key="1">
    <citation type="journal article" date="2016" name="Nat. Commun.">
        <title>Thousands of microbial genomes shed light on interconnected biogeochemical processes in an aquifer system.</title>
        <authorList>
            <person name="Anantharaman K."/>
            <person name="Brown C.T."/>
            <person name="Hug L.A."/>
            <person name="Sharon I."/>
            <person name="Castelle C.J."/>
            <person name="Probst A.J."/>
            <person name="Thomas B.C."/>
            <person name="Singh A."/>
            <person name="Wilkins M.J."/>
            <person name="Karaoz U."/>
            <person name="Brodie E.L."/>
            <person name="Williams K.H."/>
            <person name="Hubbard S.S."/>
            <person name="Banfield J.F."/>
        </authorList>
    </citation>
    <scope>NUCLEOTIDE SEQUENCE [LARGE SCALE GENOMIC DNA]</scope>
</reference>
<proteinExistence type="predicted"/>
<organism evidence="1 2">
    <name type="scientific">candidate division Kazan bacterium RIFCSPLOWO2_01_FULL_45_19</name>
    <dbReference type="NCBI Taxonomy" id="1798538"/>
    <lineage>
        <taxon>Bacteria</taxon>
        <taxon>Bacteria division Kazan-3B-28</taxon>
    </lineage>
</organism>
<accession>A0A1F4NPI3</accession>
<dbReference type="AlphaFoldDB" id="A0A1F4NPI3"/>
<evidence type="ECO:0000313" key="2">
    <source>
        <dbReference type="Proteomes" id="UP000178085"/>
    </source>
</evidence>
<protein>
    <submittedName>
        <fullName evidence="1">Uncharacterized protein</fullName>
    </submittedName>
</protein>
<dbReference type="Proteomes" id="UP000178085">
    <property type="component" value="Unassembled WGS sequence"/>
</dbReference>
<dbReference type="EMBL" id="METD01000001">
    <property type="protein sequence ID" value="OGB73276.1"/>
    <property type="molecule type" value="Genomic_DNA"/>
</dbReference>
<evidence type="ECO:0000313" key="1">
    <source>
        <dbReference type="EMBL" id="OGB73276.1"/>
    </source>
</evidence>
<sequence>MSQNPLTQGVCSGSAPLYYILEVSKLYCRVYSAISVTMTRSLWQIIQPYLESPASLLRGWERNGLPPDEWVGPNLAPHARWGMGGAIVSMRQRDPKRMIEFRIALPANAVGCRDLIETYASLDVLLRCMHRAACQAESINLSYSQNNTQLIAVESLVNGAKLAVSPKLIDWMTKSSLYYWGSALEHACQTMAEVSDHLGLTGSFYKYPSLVGRLEEPPKVSLEGENGRQLHFTMGQLHLFPRKAPTQRDCGYKLVQGIGSDSLIPYPHRVSTGYDTPEMIMATNLVFLCGLIQMAHSALHEMLP</sequence>
<gene>
    <name evidence="1" type="ORF">A3K51_00135</name>
</gene>
<name>A0A1F4NPI3_UNCK3</name>
<comment type="caution">
    <text evidence="1">The sequence shown here is derived from an EMBL/GenBank/DDBJ whole genome shotgun (WGS) entry which is preliminary data.</text>
</comment>